<gene>
    <name evidence="3" type="ORF">CROQUDRAFT_106793</name>
</gene>
<evidence type="ECO:0000313" key="4">
    <source>
        <dbReference type="Proteomes" id="UP000886653"/>
    </source>
</evidence>
<organism evidence="3 4">
    <name type="scientific">Cronartium quercuum f. sp. fusiforme G11</name>
    <dbReference type="NCBI Taxonomy" id="708437"/>
    <lineage>
        <taxon>Eukaryota</taxon>
        <taxon>Fungi</taxon>
        <taxon>Dikarya</taxon>
        <taxon>Basidiomycota</taxon>
        <taxon>Pucciniomycotina</taxon>
        <taxon>Pucciniomycetes</taxon>
        <taxon>Pucciniales</taxon>
        <taxon>Coleosporiaceae</taxon>
        <taxon>Cronartium</taxon>
    </lineage>
</organism>
<dbReference type="AlphaFoldDB" id="A0A9P6NH81"/>
<dbReference type="OrthoDB" id="337038at2759"/>
<dbReference type="Pfam" id="PF00188">
    <property type="entry name" value="CAP"/>
    <property type="match status" value="1"/>
</dbReference>
<keyword evidence="4" id="KW-1185">Reference proteome</keyword>
<dbReference type="InterPro" id="IPR035940">
    <property type="entry name" value="CAP_sf"/>
</dbReference>
<keyword evidence="1" id="KW-1133">Transmembrane helix</keyword>
<name>A0A9P6NH81_9BASI</name>
<dbReference type="Gene3D" id="3.40.33.10">
    <property type="entry name" value="CAP"/>
    <property type="match status" value="1"/>
</dbReference>
<protein>
    <recommendedName>
        <fullName evidence="2">SCP domain-containing protein</fullName>
    </recommendedName>
</protein>
<dbReference type="PRINTS" id="PR00837">
    <property type="entry name" value="V5TPXLIKE"/>
</dbReference>
<dbReference type="Proteomes" id="UP000886653">
    <property type="component" value="Unassembled WGS sequence"/>
</dbReference>
<dbReference type="SMART" id="SM00198">
    <property type="entry name" value="SCP"/>
    <property type="match status" value="1"/>
</dbReference>
<feature type="domain" description="SCP" evidence="2">
    <location>
        <begin position="175"/>
        <end position="303"/>
    </location>
</feature>
<accession>A0A9P6NH81</accession>
<dbReference type="InterPro" id="IPR001283">
    <property type="entry name" value="CRISP-related"/>
</dbReference>
<keyword evidence="1" id="KW-0472">Membrane</keyword>
<dbReference type="InterPro" id="IPR014044">
    <property type="entry name" value="CAP_dom"/>
</dbReference>
<feature type="transmembrane region" description="Helical" evidence="1">
    <location>
        <begin position="12"/>
        <end position="32"/>
    </location>
</feature>
<evidence type="ECO:0000313" key="3">
    <source>
        <dbReference type="EMBL" id="KAG0146921.1"/>
    </source>
</evidence>
<comment type="caution">
    <text evidence="3">The sequence shown here is derived from an EMBL/GenBank/DDBJ whole genome shotgun (WGS) entry which is preliminary data.</text>
</comment>
<dbReference type="EMBL" id="MU167254">
    <property type="protein sequence ID" value="KAG0146921.1"/>
    <property type="molecule type" value="Genomic_DNA"/>
</dbReference>
<dbReference type="PANTHER" id="PTHR10334">
    <property type="entry name" value="CYSTEINE-RICH SECRETORY PROTEIN-RELATED"/>
    <property type="match status" value="1"/>
</dbReference>
<evidence type="ECO:0000259" key="2">
    <source>
        <dbReference type="SMART" id="SM00198"/>
    </source>
</evidence>
<sequence length="311" mass="35671">MNYCKTNHQFGISSYHFLFFIITCLSVSIIAITQPLSQSHSLYLLSNLSSSSSERLLLLSSSKGSYRTKPDAEDEASKGFVETIRSSGLYSEEKEPWESMSLVQDHDRPEPELLFESLKKKKMKKNKRTEEGLLKGFDKSKQHQQKRSVSLDPFSDSIDLKLSSRGLKIHGEEDRYARLWTESHNVHRKIYFAKNLSWDTTLAIKAQQVANICAFEHTKHIPGQIPLGENLFVGESKIEVVLNEWVNGPDEVGSYDPKNPTHSHFTQVVWQATTHVGCATTECDDVYKFKGSSWYRERKRKITLWVCKYSP</sequence>
<reference evidence="3" key="1">
    <citation type="submission" date="2013-11" db="EMBL/GenBank/DDBJ databases">
        <title>Genome sequence of the fusiform rust pathogen reveals effectors for host alternation and coevolution with pine.</title>
        <authorList>
            <consortium name="DOE Joint Genome Institute"/>
            <person name="Smith K."/>
            <person name="Pendleton A."/>
            <person name="Kubisiak T."/>
            <person name="Anderson C."/>
            <person name="Salamov A."/>
            <person name="Aerts A."/>
            <person name="Riley R."/>
            <person name="Clum A."/>
            <person name="Lindquist E."/>
            <person name="Ence D."/>
            <person name="Campbell M."/>
            <person name="Kronenberg Z."/>
            <person name="Feau N."/>
            <person name="Dhillon B."/>
            <person name="Hamelin R."/>
            <person name="Burleigh J."/>
            <person name="Smith J."/>
            <person name="Yandell M."/>
            <person name="Nelson C."/>
            <person name="Grigoriev I."/>
            <person name="Davis J."/>
        </authorList>
    </citation>
    <scope>NUCLEOTIDE SEQUENCE</scope>
    <source>
        <strain evidence="3">G11</strain>
    </source>
</reference>
<dbReference type="SUPFAM" id="SSF55797">
    <property type="entry name" value="PR-1-like"/>
    <property type="match status" value="1"/>
</dbReference>
<evidence type="ECO:0000256" key="1">
    <source>
        <dbReference type="SAM" id="Phobius"/>
    </source>
</evidence>
<keyword evidence="1" id="KW-0812">Transmembrane</keyword>
<proteinExistence type="predicted"/>